<dbReference type="AlphaFoldDB" id="A0A972JHW0"/>
<dbReference type="GO" id="GO:0006508">
    <property type="term" value="P:proteolysis"/>
    <property type="evidence" value="ECO:0007669"/>
    <property type="project" value="UniProtKB-KW"/>
</dbReference>
<dbReference type="PANTHER" id="PTHR21666">
    <property type="entry name" value="PEPTIDASE-RELATED"/>
    <property type="match status" value="1"/>
</dbReference>
<evidence type="ECO:0000313" key="11">
    <source>
        <dbReference type="EMBL" id="NMH64403.1"/>
    </source>
</evidence>
<proteinExistence type="predicted"/>
<keyword evidence="3" id="KW-0645">Protease</keyword>
<evidence type="ECO:0000259" key="8">
    <source>
        <dbReference type="Pfam" id="PF01551"/>
    </source>
</evidence>
<dbReference type="GO" id="GO:0004222">
    <property type="term" value="F:metalloendopeptidase activity"/>
    <property type="evidence" value="ECO:0007669"/>
    <property type="project" value="TreeGrafter"/>
</dbReference>
<reference evidence="11" key="1">
    <citation type="submission" date="2020-04" db="EMBL/GenBank/DDBJ databases">
        <title>Description of Shewanella salipaludis sp. nov., isolated from a salt marsh.</title>
        <authorList>
            <person name="Park S."/>
            <person name="Yoon J.-H."/>
        </authorList>
    </citation>
    <scope>NUCLEOTIDE SEQUENCE</scope>
    <source>
        <strain evidence="11">SHSM-M6</strain>
    </source>
</reference>
<evidence type="ECO:0000256" key="5">
    <source>
        <dbReference type="ARBA" id="ARBA00022801"/>
    </source>
</evidence>
<dbReference type="InterPro" id="IPR007340">
    <property type="entry name" value="LysM_Opacity-associatedA"/>
</dbReference>
<sequence length="418" mass="46863">MSLSALQNLPLLHRKLLLMTVFLVAAALLWPSPREMKPQRIPVPLDIESLLPQSSAQAEPISAETRPHLEHLIVGGDTLSGLFEKAGVDQQTMYRVLEADLNVLALDTLQPGNRITFWLDPQGQLQQLELYFNAARQVVFSRFDDGSFNVEELNVDGVWQSRIVSGEIQGSFYLSAQKMGLNAAEIQRIEGLLKEKLNFSRDLRAGDRFSVLVNDQYVEGESTGNSQILGIEIHNGRRDITAFQYTDGNFYDELGQSLARAFQRTPLAKQYRLSSRYNPYRKHPVTGRTSPHNGTDFATPIGTKVVAPGDGVVVLVTDHPYAGKYIVIEHGNKYRTRYLHLSKSLVRKGQRVARGQVIALSGNTGRTTGPHLHYEFHINGRPVDPMKANIPMASQLSRQELAEFTSQIRSRRMMMDLG</sequence>
<feature type="domain" description="Opacity-associated protein A LysM-like" evidence="9">
    <location>
        <begin position="71"/>
        <end position="150"/>
    </location>
</feature>
<dbReference type="Gene3D" id="3.10.450.350">
    <property type="match status" value="2"/>
</dbReference>
<dbReference type="InterPro" id="IPR045834">
    <property type="entry name" value="Csd3_N2"/>
</dbReference>
<evidence type="ECO:0000256" key="1">
    <source>
        <dbReference type="ARBA" id="ARBA00001947"/>
    </source>
</evidence>
<dbReference type="Pfam" id="PF01551">
    <property type="entry name" value="Peptidase_M23"/>
    <property type="match status" value="1"/>
</dbReference>
<keyword evidence="12" id="KW-1185">Reference proteome</keyword>
<evidence type="ECO:0000256" key="4">
    <source>
        <dbReference type="ARBA" id="ARBA00022723"/>
    </source>
</evidence>
<evidence type="ECO:0000259" key="9">
    <source>
        <dbReference type="Pfam" id="PF04225"/>
    </source>
</evidence>
<dbReference type="GO" id="GO:0046872">
    <property type="term" value="F:metal ion binding"/>
    <property type="evidence" value="ECO:0007669"/>
    <property type="project" value="UniProtKB-KW"/>
</dbReference>
<evidence type="ECO:0000313" key="12">
    <source>
        <dbReference type="Proteomes" id="UP000737113"/>
    </source>
</evidence>
<dbReference type="FunFam" id="2.70.70.10:FF:000002">
    <property type="entry name" value="Murein DD-endopeptidase MepM"/>
    <property type="match status" value="1"/>
</dbReference>
<dbReference type="EMBL" id="JAAXYH010000002">
    <property type="protein sequence ID" value="NMH64403.1"/>
    <property type="molecule type" value="Genomic_DNA"/>
</dbReference>
<keyword evidence="5" id="KW-0378">Hydrolase</keyword>
<evidence type="ECO:0000256" key="3">
    <source>
        <dbReference type="ARBA" id="ARBA00022670"/>
    </source>
</evidence>
<comment type="caution">
    <text evidence="11">The sequence shown here is derived from an EMBL/GenBank/DDBJ whole genome shotgun (WGS) entry which is preliminary data.</text>
</comment>
<dbReference type="Pfam" id="PF04225">
    <property type="entry name" value="LysM_OapA"/>
    <property type="match status" value="1"/>
</dbReference>
<feature type="domain" description="M23ase beta-sheet core" evidence="8">
    <location>
        <begin position="291"/>
        <end position="385"/>
    </location>
</feature>
<dbReference type="CDD" id="cd12797">
    <property type="entry name" value="M23_peptidase"/>
    <property type="match status" value="1"/>
</dbReference>
<dbReference type="Pfam" id="PF19425">
    <property type="entry name" value="Csd3_N2"/>
    <property type="match status" value="1"/>
</dbReference>
<dbReference type="Proteomes" id="UP000737113">
    <property type="component" value="Unassembled WGS sequence"/>
</dbReference>
<keyword evidence="4" id="KW-0479">Metal-binding</keyword>
<dbReference type="InterPro" id="IPR050570">
    <property type="entry name" value="Cell_wall_metabolism_enzyme"/>
</dbReference>
<keyword evidence="6" id="KW-0862">Zinc</keyword>
<evidence type="ECO:0000259" key="10">
    <source>
        <dbReference type="Pfam" id="PF19425"/>
    </source>
</evidence>
<dbReference type="GO" id="GO:0030313">
    <property type="term" value="C:cell envelope"/>
    <property type="evidence" value="ECO:0007669"/>
    <property type="project" value="UniProtKB-SubCell"/>
</dbReference>
<dbReference type="InterPro" id="IPR011055">
    <property type="entry name" value="Dup_hybrid_motif"/>
</dbReference>
<feature type="domain" description="Csd3-like second N-terminal" evidence="10">
    <location>
        <begin position="157"/>
        <end position="279"/>
    </location>
</feature>
<dbReference type="InterPro" id="IPR016047">
    <property type="entry name" value="M23ase_b-sheet_dom"/>
</dbReference>
<dbReference type="SUPFAM" id="SSF51261">
    <property type="entry name" value="Duplicated hybrid motif"/>
    <property type="match status" value="1"/>
</dbReference>
<gene>
    <name evidence="11" type="ORF">HC757_04375</name>
</gene>
<evidence type="ECO:0000256" key="2">
    <source>
        <dbReference type="ARBA" id="ARBA00004196"/>
    </source>
</evidence>
<name>A0A972JHW0_9GAMM</name>
<comment type="subcellular location">
    <subcellularLocation>
        <location evidence="2">Cell envelope</location>
    </subcellularLocation>
</comment>
<dbReference type="Gene3D" id="2.70.70.10">
    <property type="entry name" value="Glucose Permease (Domain IIA)"/>
    <property type="match status" value="1"/>
</dbReference>
<organism evidence="11 12">
    <name type="scientific">Shewanella salipaludis</name>
    <dbReference type="NCBI Taxonomy" id="2723052"/>
    <lineage>
        <taxon>Bacteria</taxon>
        <taxon>Pseudomonadati</taxon>
        <taxon>Pseudomonadota</taxon>
        <taxon>Gammaproteobacteria</taxon>
        <taxon>Alteromonadales</taxon>
        <taxon>Shewanellaceae</taxon>
        <taxon>Shewanella</taxon>
    </lineage>
</organism>
<evidence type="ECO:0000256" key="7">
    <source>
        <dbReference type="ARBA" id="ARBA00023049"/>
    </source>
</evidence>
<accession>A0A972JHW0</accession>
<dbReference type="PANTHER" id="PTHR21666:SF292">
    <property type="entry name" value="MUREIN DD-ENDOPEPTIDASE MEPM"/>
    <property type="match status" value="1"/>
</dbReference>
<comment type="cofactor">
    <cofactor evidence="1">
        <name>Zn(2+)</name>
        <dbReference type="ChEBI" id="CHEBI:29105"/>
    </cofactor>
</comment>
<evidence type="ECO:0000256" key="6">
    <source>
        <dbReference type="ARBA" id="ARBA00022833"/>
    </source>
</evidence>
<keyword evidence="7" id="KW-0482">Metalloprotease</keyword>
<protein>
    <submittedName>
        <fullName evidence="11">Peptidoglycan DD-metalloendopeptidase family protein</fullName>
    </submittedName>
</protein>
<dbReference type="GO" id="GO:0042834">
    <property type="term" value="F:peptidoglycan binding"/>
    <property type="evidence" value="ECO:0007669"/>
    <property type="project" value="InterPro"/>
</dbReference>